<dbReference type="InterPro" id="IPR036388">
    <property type="entry name" value="WH-like_DNA-bd_sf"/>
</dbReference>
<reference evidence="7" key="2">
    <citation type="submission" date="2025-08" db="UniProtKB">
        <authorList>
            <consortium name="RefSeq"/>
        </authorList>
    </citation>
    <scope>IDENTIFICATION</scope>
    <source>
        <tissue evidence="7">Seedling</tissue>
    </source>
</reference>
<evidence type="ECO:0000259" key="4">
    <source>
        <dbReference type="Pfam" id="PF23559"/>
    </source>
</evidence>
<keyword evidence="3" id="KW-0611">Plant defense</keyword>
<dbReference type="GeneID" id="107408186"/>
<keyword evidence="1" id="KW-0433">Leucine-rich repeat</keyword>
<dbReference type="PANTHER" id="PTHR36766">
    <property type="entry name" value="PLANT BROAD-SPECTRUM MILDEW RESISTANCE PROTEIN RPW8"/>
    <property type="match status" value="1"/>
</dbReference>
<dbReference type="Pfam" id="PF23559">
    <property type="entry name" value="WHD_DRP"/>
    <property type="match status" value="1"/>
</dbReference>
<evidence type="ECO:0000313" key="6">
    <source>
        <dbReference type="Proteomes" id="UP001652623"/>
    </source>
</evidence>
<organism evidence="6 7">
    <name type="scientific">Ziziphus jujuba</name>
    <name type="common">Chinese jujube</name>
    <name type="synonym">Ziziphus sativa</name>
    <dbReference type="NCBI Taxonomy" id="326968"/>
    <lineage>
        <taxon>Eukaryota</taxon>
        <taxon>Viridiplantae</taxon>
        <taxon>Streptophyta</taxon>
        <taxon>Embryophyta</taxon>
        <taxon>Tracheophyta</taxon>
        <taxon>Spermatophyta</taxon>
        <taxon>Magnoliopsida</taxon>
        <taxon>eudicotyledons</taxon>
        <taxon>Gunneridae</taxon>
        <taxon>Pentapetalae</taxon>
        <taxon>rosids</taxon>
        <taxon>fabids</taxon>
        <taxon>Rosales</taxon>
        <taxon>Rhamnaceae</taxon>
        <taxon>Paliureae</taxon>
        <taxon>Ziziphus</taxon>
    </lineage>
</organism>
<dbReference type="Pfam" id="PF25019">
    <property type="entry name" value="LRR_R13L1-DRL21"/>
    <property type="match status" value="1"/>
</dbReference>
<dbReference type="Proteomes" id="UP001652623">
    <property type="component" value="Chromosome 1"/>
</dbReference>
<dbReference type="InterPro" id="IPR027417">
    <property type="entry name" value="P-loop_NTPase"/>
</dbReference>
<evidence type="ECO:0000313" key="7">
    <source>
        <dbReference type="RefSeq" id="XP_024931063.2"/>
    </source>
</evidence>
<dbReference type="InterPro" id="IPR058922">
    <property type="entry name" value="WHD_DRP"/>
</dbReference>
<dbReference type="RefSeq" id="XP_024931063.2">
    <property type="nucleotide sequence ID" value="XM_025075295.2"/>
</dbReference>
<evidence type="ECO:0000256" key="1">
    <source>
        <dbReference type="ARBA" id="ARBA00022614"/>
    </source>
</evidence>
<feature type="domain" description="R13L1/DRL21-like LRR repeat region" evidence="5">
    <location>
        <begin position="314"/>
        <end position="437"/>
    </location>
</feature>
<dbReference type="Gene3D" id="3.80.10.10">
    <property type="entry name" value="Ribonuclease Inhibitor"/>
    <property type="match status" value="2"/>
</dbReference>
<protein>
    <submittedName>
        <fullName evidence="7">Disease resistance RPP13-like protein 1</fullName>
    </submittedName>
</protein>
<dbReference type="SUPFAM" id="SSF52058">
    <property type="entry name" value="L domain-like"/>
    <property type="match status" value="1"/>
</dbReference>
<proteinExistence type="predicted"/>
<reference evidence="6" key="1">
    <citation type="submission" date="2025-05" db="UniProtKB">
        <authorList>
            <consortium name="RefSeq"/>
        </authorList>
    </citation>
    <scope>NUCLEOTIDE SEQUENCE [LARGE SCALE GENOMIC DNA]</scope>
</reference>
<dbReference type="InterPro" id="IPR056789">
    <property type="entry name" value="LRR_R13L1-DRL21"/>
</dbReference>
<feature type="domain" description="Disease resistance protein winged helix" evidence="4">
    <location>
        <begin position="54"/>
        <end position="121"/>
    </location>
</feature>
<name>A0A6P6GAA4_ZIZJJ</name>
<sequence>MGGLLKGETDVHKWKRIMKSEIWEAKDDSVLPVLRLSYNHLSSNLKQCFAYCSMFPKSDAFDKNQLTKLWMAQEFILTKKNEKTEDIGSDYFNNLEKRFFFEISSDDSTKYRMHDLIHDLAQSMAHPFFSQVKDERPMSTKKESLSLKENSRHVSLLCKEVEQPILEIVDTSKKLRTLVFPAGHLKAFGHALQKVFDELSYIRVLDLSSSTLKKLPKSIEKLKLLRYLNLCKTEIKKLPNSICRPYNLETLKLLGCPWLFKLPRDLADLTNLRYLELDEMFWSVVCILPPNIGRLTSLHNLHAFHVGCETGYRLEELKNMVYLTGTLHISKLENAATVGDANLKDKEWLQKVVYEWSNQNINTQDKAREEEVLEELQPHSNVREVHIFHYRGIELPTWMKNGQLQNLVAISLKHCARTKILNLGQLPKLKEVRLKNMQVLEEWQEEQQEEHYPSLKKLKISHCPKLTKLPCFFPKLDHLKIKKCDLLETIPLAPLTNITLVDNPLLKHLNEDLPVGIVYKQRPEETREVKISNCPELLKLPDFLYLDKLEIIGCRSLTASWEKENVEDLQHLAMDTYIDDKLLSLIHGNNTLHSGDFKHLQCKVSSQMAKHPKSQSSLYPWLGTS</sequence>
<dbReference type="InterPro" id="IPR032675">
    <property type="entry name" value="LRR_dom_sf"/>
</dbReference>
<keyword evidence="2" id="KW-0677">Repeat</keyword>
<dbReference type="SUPFAM" id="SSF52540">
    <property type="entry name" value="P-loop containing nucleoside triphosphate hydrolases"/>
    <property type="match status" value="1"/>
</dbReference>
<evidence type="ECO:0000259" key="5">
    <source>
        <dbReference type="Pfam" id="PF25019"/>
    </source>
</evidence>
<gene>
    <name evidence="7" type="primary">LOC107408186</name>
</gene>
<accession>A0A6P6GAA4</accession>
<evidence type="ECO:0000256" key="3">
    <source>
        <dbReference type="ARBA" id="ARBA00022821"/>
    </source>
</evidence>
<dbReference type="PANTHER" id="PTHR36766:SF40">
    <property type="entry name" value="DISEASE RESISTANCE PROTEIN RGA3"/>
    <property type="match status" value="1"/>
</dbReference>
<evidence type="ECO:0000256" key="2">
    <source>
        <dbReference type="ARBA" id="ARBA00022737"/>
    </source>
</evidence>
<dbReference type="Gene3D" id="1.10.10.10">
    <property type="entry name" value="Winged helix-like DNA-binding domain superfamily/Winged helix DNA-binding domain"/>
    <property type="match status" value="1"/>
</dbReference>
<keyword evidence="6" id="KW-1185">Reference proteome</keyword>